<dbReference type="SUPFAM" id="SSF55469">
    <property type="entry name" value="FMN-dependent nitroreductase-like"/>
    <property type="match status" value="1"/>
</dbReference>
<evidence type="ECO:0000259" key="1">
    <source>
        <dbReference type="Pfam" id="PF14512"/>
    </source>
</evidence>
<gene>
    <name evidence="2" type="ORF">KH142_08550</name>
</gene>
<dbReference type="AlphaFoldDB" id="A0A943UZD7"/>
<name>A0A943UZD7_9ACTN</name>
<evidence type="ECO:0000313" key="3">
    <source>
        <dbReference type="Proteomes" id="UP000727506"/>
    </source>
</evidence>
<proteinExistence type="predicted"/>
<dbReference type="Proteomes" id="UP000727506">
    <property type="component" value="Unassembled WGS sequence"/>
</dbReference>
<evidence type="ECO:0000313" key="2">
    <source>
        <dbReference type="EMBL" id="MBS6941498.1"/>
    </source>
</evidence>
<dbReference type="Gene3D" id="3.40.109.30">
    <property type="entry name" value="putative nitroreductase (tm1586), domain 2"/>
    <property type="match status" value="1"/>
</dbReference>
<protein>
    <submittedName>
        <fullName evidence="2">Nitroreductase</fullName>
    </submittedName>
</protein>
<dbReference type="Pfam" id="PF14512">
    <property type="entry name" value="TM1586_NiRdase"/>
    <property type="match status" value="1"/>
</dbReference>
<accession>A0A943UZD7</accession>
<feature type="domain" description="Putative nitroreductase TM1586" evidence="1">
    <location>
        <begin position="2"/>
        <end position="213"/>
    </location>
</feature>
<comment type="caution">
    <text evidence="2">The sequence shown here is derived from an EMBL/GenBank/DDBJ whole genome shotgun (WGS) entry which is preliminary data.</text>
</comment>
<dbReference type="Gene3D" id="3.40.109.10">
    <property type="entry name" value="NADH Oxidase"/>
    <property type="match status" value="1"/>
</dbReference>
<dbReference type="InterPro" id="IPR000415">
    <property type="entry name" value="Nitroreductase-like"/>
</dbReference>
<dbReference type="InterPro" id="IPR029478">
    <property type="entry name" value="TM1586_NiRdase"/>
</dbReference>
<dbReference type="GO" id="GO:0016491">
    <property type="term" value="F:oxidoreductase activity"/>
    <property type="evidence" value="ECO:0007669"/>
    <property type="project" value="InterPro"/>
</dbReference>
<organism evidence="2 3">
    <name type="scientific">Slackia piriformis</name>
    <dbReference type="NCBI Taxonomy" id="626934"/>
    <lineage>
        <taxon>Bacteria</taxon>
        <taxon>Bacillati</taxon>
        <taxon>Actinomycetota</taxon>
        <taxon>Coriobacteriia</taxon>
        <taxon>Eggerthellales</taxon>
        <taxon>Eggerthellaceae</taxon>
        <taxon>Slackia</taxon>
    </lineage>
</organism>
<dbReference type="EMBL" id="JAGZSV010000205">
    <property type="protein sequence ID" value="MBS6941498.1"/>
    <property type="molecule type" value="Genomic_DNA"/>
</dbReference>
<sequence>MNLMQAIEQRHAVRSYRDEPLSREAVARLDDAIARCNAEGGLRFRLVRQCPAAFAGLASYGMFKGVRDCVAFVGRREDGLDERIGYYGELVALEAQRIGLNSCWVAATYRKKRLAADIGPDETCPCVLAVGYGAHPGKPHATKPLEKLCRSDEDPAPDWFVAGVRAAQLAPTAMNRQRFLIELREKTVDVSSLGGPYAAIDLGIVKRHFEIGAQSVSPSWRWE</sequence>
<reference evidence="2" key="1">
    <citation type="submission" date="2021-02" db="EMBL/GenBank/DDBJ databases">
        <title>Infant gut strain persistence is associated with maternal origin, phylogeny, and functional potential including surface adhesion and iron acquisition.</title>
        <authorList>
            <person name="Lou Y.C."/>
        </authorList>
    </citation>
    <scope>NUCLEOTIDE SEQUENCE</scope>
    <source>
        <strain evidence="2">L2_039_000G1_dasL2_039_000G1_concoct_11</strain>
    </source>
</reference>